<dbReference type="EMBL" id="JAMKFE010000015">
    <property type="protein sequence ID" value="MCM5682016.1"/>
    <property type="molecule type" value="Genomic_DNA"/>
</dbReference>
<comment type="similarity">
    <text evidence="2">Belongs to the chromate ion transporter (CHR) (TC 2.A.51) family.</text>
</comment>
<reference evidence="8" key="1">
    <citation type="submission" date="2022-05" db="EMBL/GenBank/DDBJ databases">
        <title>Schlegelella sp. nov., isolated from mangrove soil.</title>
        <authorList>
            <person name="Liu Y."/>
            <person name="Ge X."/>
            <person name="Liu W."/>
        </authorList>
    </citation>
    <scope>NUCLEOTIDE SEQUENCE</scope>
    <source>
        <strain evidence="8">S2-27</strain>
    </source>
</reference>
<keyword evidence="9" id="KW-1185">Reference proteome</keyword>
<evidence type="ECO:0000256" key="5">
    <source>
        <dbReference type="ARBA" id="ARBA00022989"/>
    </source>
</evidence>
<comment type="caution">
    <text evidence="8">The sequence shown here is derived from an EMBL/GenBank/DDBJ whole genome shotgun (WGS) entry which is preliminary data.</text>
</comment>
<gene>
    <name evidence="8" type="ORF">M8A51_21010</name>
</gene>
<protein>
    <submittedName>
        <fullName evidence="8">Chromate transporter</fullName>
    </submittedName>
</protein>
<keyword evidence="5 7" id="KW-1133">Transmembrane helix</keyword>
<feature type="transmembrane region" description="Helical" evidence="7">
    <location>
        <begin position="110"/>
        <end position="134"/>
    </location>
</feature>
<dbReference type="InterPro" id="IPR052518">
    <property type="entry name" value="CHR_Transporter"/>
</dbReference>
<evidence type="ECO:0000256" key="3">
    <source>
        <dbReference type="ARBA" id="ARBA00022475"/>
    </source>
</evidence>
<feature type="transmembrane region" description="Helical" evidence="7">
    <location>
        <begin position="76"/>
        <end position="98"/>
    </location>
</feature>
<dbReference type="PANTHER" id="PTHR43663:SF1">
    <property type="entry name" value="CHROMATE TRANSPORTER"/>
    <property type="match status" value="1"/>
</dbReference>
<feature type="transmembrane region" description="Helical" evidence="7">
    <location>
        <begin position="140"/>
        <end position="156"/>
    </location>
</feature>
<keyword evidence="6 7" id="KW-0472">Membrane</keyword>
<dbReference type="Pfam" id="PF02417">
    <property type="entry name" value="Chromate_transp"/>
    <property type="match status" value="1"/>
</dbReference>
<keyword evidence="3" id="KW-1003">Cell membrane</keyword>
<dbReference type="InterPro" id="IPR003370">
    <property type="entry name" value="Chromate_transpt"/>
</dbReference>
<dbReference type="PANTHER" id="PTHR43663">
    <property type="entry name" value="CHROMATE TRANSPORT PROTEIN-RELATED"/>
    <property type="match status" value="1"/>
</dbReference>
<dbReference type="RefSeq" id="WP_251780492.1">
    <property type="nucleotide sequence ID" value="NZ_JAMKFE010000015.1"/>
</dbReference>
<accession>A0ABT0YTG5</accession>
<organism evidence="8 9">
    <name type="scientific">Caldimonas mangrovi</name>
    <dbReference type="NCBI Taxonomy" id="2944811"/>
    <lineage>
        <taxon>Bacteria</taxon>
        <taxon>Pseudomonadati</taxon>
        <taxon>Pseudomonadota</taxon>
        <taxon>Betaproteobacteria</taxon>
        <taxon>Burkholderiales</taxon>
        <taxon>Sphaerotilaceae</taxon>
        <taxon>Caldimonas</taxon>
    </lineage>
</organism>
<evidence type="ECO:0000256" key="2">
    <source>
        <dbReference type="ARBA" id="ARBA00005262"/>
    </source>
</evidence>
<evidence type="ECO:0000313" key="8">
    <source>
        <dbReference type="EMBL" id="MCM5682016.1"/>
    </source>
</evidence>
<name>A0ABT0YTG5_9BURK</name>
<evidence type="ECO:0000256" key="1">
    <source>
        <dbReference type="ARBA" id="ARBA00004651"/>
    </source>
</evidence>
<comment type="subcellular location">
    <subcellularLocation>
        <location evidence="1">Cell membrane</location>
        <topology evidence="1">Multi-pass membrane protein</topology>
    </subcellularLocation>
</comment>
<evidence type="ECO:0000256" key="6">
    <source>
        <dbReference type="ARBA" id="ARBA00023136"/>
    </source>
</evidence>
<evidence type="ECO:0000256" key="7">
    <source>
        <dbReference type="SAM" id="Phobius"/>
    </source>
</evidence>
<evidence type="ECO:0000256" key="4">
    <source>
        <dbReference type="ARBA" id="ARBA00022692"/>
    </source>
</evidence>
<keyword evidence="4 7" id="KW-0812">Transmembrane</keyword>
<dbReference type="Proteomes" id="UP001165541">
    <property type="component" value="Unassembled WGS sequence"/>
</dbReference>
<evidence type="ECO:0000313" key="9">
    <source>
        <dbReference type="Proteomes" id="UP001165541"/>
    </source>
</evidence>
<proteinExistence type="inferred from homology"/>
<sequence>MNPLAPVDLLALLGHFMLLSLLAVGGAITTAPDMHRYVVLEHGWITDTQFTSSIALAQAAPGPNILFVAVVGWNVAGLPGAAATMIGIMVPSTVLALWVTRWRQRRQDSLGVRAFSAGMAPVTVGLLLATGWILAEPTRGSAGGLAAIGLTVLLMLRTKWSPMWMVAAGAAAGMLGWV</sequence>